<dbReference type="AlphaFoldDB" id="A0A9X8Y889"/>
<feature type="domain" description="Mor transcription activator" evidence="1">
    <location>
        <begin position="19"/>
        <end position="84"/>
    </location>
</feature>
<proteinExistence type="predicted"/>
<dbReference type="EMBL" id="SLUK01000006">
    <property type="protein sequence ID" value="TCL43204.1"/>
    <property type="molecule type" value="Genomic_DNA"/>
</dbReference>
<dbReference type="InterPro" id="IPR009057">
    <property type="entry name" value="Homeodomain-like_sf"/>
</dbReference>
<dbReference type="SUPFAM" id="SSF46689">
    <property type="entry name" value="Homeodomain-like"/>
    <property type="match status" value="1"/>
</dbReference>
<dbReference type="PANTHER" id="PTHR37812:SF1">
    <property type="entry name" value="MU-LIKE PROPHAGE FLUMU PROTEIN C"/>
    <property type="match status" value="1"/>
</dbReference>
<evidence type="ECO:0000313" key="2">
    <source>
        <dbReference type="EMBL" id="TCL43204.1"/>
    </source>
</evidence>
<name>A0A9X8Y889_9FIRM</name>
<evidence type="ECO:0000313" key="3">
    <source>
        <dbReference type="Proteomes" id="UP000294682"/>
    </source>
</evidence>
<protein>
    <submittedName>
        <fullName evidence="2">Mor transcription activator family protein</fullName>
    </submittedName>
</protein>
<comment type="caution">
    <text evidence="2">The sequence shown here is derived from an EMBL/GenBank/DDBJ whole genome shotgun (WGS) entry which is preliminary data.</text>
</comment>
<dbReference type="InterPro" id="IPR014875">
    <property type="entry name" value="Mor_transcription_activator"/>
</dbReference>
<dbReference type="RefSeq" id="WP_132084578.1">
    <property type="nucleotide sequence ID" value="NZ_SLUK01000006.1"/>
</dbReference>
<organism evidence="2 3">
    <name type="scientific">Harryflintia acetispora</name>
    <dbReference type="NCBI Taxonomy" id="1849041"/>
    <lineage>
        <taxon>Bacteria</taxon>
        <taxon>Bacillati</taxon>
        <taxon>Bacillota</taxon>
        <taxon>Clostridia</taxon>
        <taxon>Eubacteriales</taxon>
        <taxon>Oscillospiraceae</taxon>
        <taxon>Harryflintia</taxon>
    </lineage>
</organism>
<gene>
    <name evidence="2" type="ORF">EDD78_10664</name>
</gene>
<reference evidence="2 3" key="1">
    <citation type="submission" date="2019-03" db="EMBL/GenBank/DDBJ databases">
        <title>Genomic Encyclopedia of Type Strains, Phase IV (KMG-IV): sequencing the most valuable type-strain genomes for metagenomic binning, comparative biology and taxonomic classification.</title>
        <authorList>
            <person name="Goeker M."/>
        </authorList>
    </citation>
    <scope>NUCLEOTIDE SEQUENCE [LARGE SCALE GENOMIC DNA]</scope>
    <source>
        <strain evidence="2 3">DSM 100433</strain>
    </source>
</reference>
<dbReference type="InterPro" id="IPR052411">
    <property type="entry name" value="c-mor_Regulatory_Protein"/>
</dbReference>
<dbReference type="Pfam" id="PF08765">
    <property type="entry name" value="Mor"/>
    <property type="match status" value="1"/>
</dbReference>
<dbReference type="PANTHER" id="PTHR37812">
    <property type="entry name" value="MU-LIKE PROPHAGE FLUMU PROTEIN C"/>
    <property type="match status" value="1"/>
</dbReference>
<keyword evidence="3" id="KW-1185">Reference proteome</keyword>
<dbReference type="Proteomes" id="UP000294682">
    <property type="component" value="Unassembled WGS sequence"/>
</dbReference>
<accession>A0A9X8Y889</accession>
<sequence length="100" mass="11327">MEDWIKDLTVDMLPEGPARQIAEAVGVENLVRLAELFGGTTFYMPKTDSLIRPVRDARIKEEFSGYNTAELAKQYNVTESWVRQLCGPGKIKGQISFFDQ</sequence>
<evidence type="ECO:0000259" key="1">
    <source>
        <dbReference type="Pfam" id="PF08765"/>
    </source>
</evidence>
<dbReference type="Gene3D" id="1.10.10.60">
    <property type="entry name" value="Homeodomain-like"/>
    <property type="match status" value="1"/>
</dbReference>